<dbReference type="Gene3D" id="2.40.50.100">
    <property type="match status" value="1"/>
</dbReference>
<organism evidence="2 3">
    <name type="scientific">Pseudomonas japonica</name>
    <dbReference type="NCBI Taxonomy" id="256466"/>
    <lineage>
        <taxon>Bacteria</taxon>
        <taxon>Pseudomonadati</taxon>
        <taxon>Pseudomonadota</taxon>
        <taxon>Gammaproteobacteria</taxon>
        <taxon>Pseudomonadales</taxon>
        <taxon>Pseudomonadaceae</taxon>
        <taxon>Pseudomonas</taxon>
    </lineage>
</organism>
<dbReference type="AlphaFoldDB" id="A0A239LCT8"/>
<reference evidence="3" key="1">
    <citation type="submission" date="2017-06" db="EMBL/GenBank/DDBJ databases">
        <authorList>
            <person name="Varghese N."/>
            <person name="Submissions S."/>
        </authorList>
    </citation>
    <scope>NUCLEOTIDE SEQUENCE [LARGE SCALE GENOMIC DNA]</scope>
    <source>
        <strain evidence="3">DSM 22348</strain>
    </source>
</reference>
<dbReference type="Pfam" id="PF00364">
    <property type="entry name" value="Biotin_lipoyl"/>
    <property type="match status" value="1"/>
</dbReference>
<dbReference type="InterPro" id="IPR000089">
    <property type="entry name" value="Biotin_lipoyl"/>
</dbReference>
<proteinExistence type="predicted"/>
<dbReference type="OrthoDB" id="7032448at2"/>
<evidence type="ECO:0000313" key="2">
    <source>
        <dbReference type="EMBL" id="SNT27772.1"/>
    </source>
</evidence>
<evidence type="ECO:0000259" key="1">
    <source>
        <dbReference type="Pfam" id="PF00364"/>
    </source>
</evidence>
<dbReference type="InterPro" id="IPR011053">
    <property type="entry name" value="Single_hybrid_motif"/>
</dbReference>
<dbReference type="RefSeq" id="WP_052419519.1">
    <property type="nucleotide sequence ID" value="NZ_FZOL01000034.1"/>
</dbReference>
<accession>A0A239LCT8</accession>
<evidence type="ECO:0000313" key="3">
    <source>
        <dbReference type="Proteomes" id="UP000198407"/>
    </source>
</evidence>
<dbReference type="Proteomes" id="UP000198407">
    <property type="component" value="Unassembled WGS sequence"/>
</dbReference>
<gene>
    <name evidence="2" type="ORF">SAMN05444352_13427</name>
</gene>
<dbReference type="STRING" id="1215104.GCA_000730585_01226"/>
<name>A0A239LCT8_9PSED</name>
<dbReference type="SUPFAM" id="SSF51230">
    <property type="entry name" value="Single hybrid motif"/>
    <property type="match status" value="1"/>
</dbReference>
<dbReference type="EMBL" id="FZOL01000034">
    <property type="protein sequence ID" value="SNT27772.1"/>
    <property type="molecule type" value="Genomic_DNA"/>
</dbReference>
<keyword evidence="3" id="KW-1185">Reference proteome</keyword>
<protein>
    <submittedName>
        <fullName evidence="2">Acetyl-CoA carboxylase biotin carboxyl carrier protein</fullName>
    </submittedName>
</protein>
<feature type="domain" description="Lipoyl-binding" evidence="1">
    <location>
        <begin position="71"/>
        <end position="126"/>
    </location>
</feature>
<sequence length="129" mass="13584">MNGERLQGIAALFRRQGLVELEVEMAGERLALVAGRGQGDMAPVQTPAALPAALVLRSPGMGLLRLCHPQRAQAEVAAGAVVIPGQVVAWLENDGLLEEIRAVEAGVVGQVLTGDGQRVGYADALFEYR</sequence>